<sequence length="904" mass="101617">MASQLQTTTPESNRKVEVSPEDFEEAAFFRRRCGCCVWTFPCYKTKNWERISTSENEQQHDGSGYRSWCSDKLNAFKKVREWSELAAGPKWKTFIRRFNKAPARPKSGKFQYDPCSYALNFDQGPGQNGQFEDDGVFRDFPSRYAAIPAQCSLLKDDAPSTRGTPAPPRLRRRHRAYVIVSASTPPLPRLLSREYPLPEAQNHAYVAAPSPPIAAPTLPPPLLLLRRSLLTGTKMKGSKSVRTEAQSRQPTREDKKRSRENMNNSDDECDREARSKRRHDVNVAECDTACPHMENPKLNAVEKHPREDYLNLKNRTNPIALRNAIAKFNETQKQSVRHLGFGALLHLDIKDMPTKIAYWVLDNFDTKRRVPRSIPTIKEWKDKMLLQRQNLEIEDGGFGNGFCSGPCTEAEVVAARDEHEPVHVAAGDEAGGAQAEAQPDDGAPMEHQEEQVDGHRVEEEPVIGQEANIKDLTDIKVVAADLLKKGKIISDTLSLIMSTISRLPIEMLDNAAFRKTVEATLLPRATQEDMEFWDNLDHIAALLEIEEAALKRDELKRHLDGPSFSLGFTQDWAGVMNVAREVVDPIDGNTMKEVTEEQAPGAEHVGISVSTPVAGNLILVLGGHAKESGCNVDKVMENIDTVTNDPGAASMDVGEKINILHGEVVANVATKTNKAKGKEKKVDRKCRGKLGTAVAMHATWDYARRSSTFSSRLLSEINNVDGLHLANIEMFFFTICHHFHFYLMCFEPKKCKGEIIDNSSALDWDGVDPLSKYGDVPDIMINFFKDFMKTTGNAKTVTLIERNLRKMQRLKMPWRNDTNKVDCGIYTMRHMETYKGGSLRHWNFGLTSDNAKQMKYLRAKYCAAILNAESNIHKERIMADASLYYRATCGDGPHNIDAIVMNNV</sequence>
<dbReference type="Proteomes" id="UP001190926">
    <property type="component" value="Unassembled WGS sequence"/>
</dbReference>
<proteinExistence type="predicted"/>
<accession>A0AAD4JII2</accession>
<dbReference type="Gene3D" id="3.40.395.10">
    <property type="entry name" value="Adenoviral Proteinase, Chain A"/>
    <property type="match status" value="1"/>
</dbReference>
<dbReference type="PANTHER" id="PTHR47076:SF12">
    <property type="entry name" value="NHL DOMAIN-CONTAINING PROTEIN"/>
    <property type="match status" value="1"/>
</dbReference>
<protein>
    <recommendedName>
        <fullName evidence="4">Ubiquitin-like protease family profile domain-containing protein</fullName>
    </recommendedName>
</protein>
<dbReference type="InterPro" id="IPR038765">
    <property type="entry name" value="Papain-like_cys_pep_sf"/>
</dbReference>
<dbReference type="PANTHER" id="PTHR47076">
    <property type="entry name" value="NHL DOMAIN PROTEIN"/>
    <property type="match status" value="1"/>
</dbReference>
<evidence type="ECO:0000313" key="3">
    <source>
        <dbReference type="Proteomes" id="UP001190926"/>
    </source>
</evidence>
<reference evidence="2 3" key="1">
    <citation type="journal article" date="2021" name="Nat. Commun.">
        <title>Incipient diploidization of the medicinal plant Perilla within 10,000 years.</title>
        <authorList>
            <person name="Zhang Y."/>
            <person name="Shen Q."/>
            <person name="Leng L."/>
            <person name="Zhang D."/>
            <person name="Chen S."/>
            <person name="Shi Y."/>
            <person name="Ning Z."/>
            <person name="Chen S."/>
        </authorList>
    </citation>
    <scope>NUCLEOTIDE SEQUENCE [LARGE SCALE GENOMIC DNA]</scope>
    <source>
        <strain evidence="3">cv. PC099</strain>
    </source>
</reference>
<evidence type="ECO:0000313" key="2">
    <source>
        <dbReference type="EMBL" id="KAH6834412.1"/>
    </source>
</evidence>
<organism evidence="2 3">
    <name type="scientific">Perilla frutescens var. hirtella</name>
    <name type="common">Perilla citriodora</name>
    <name type="synonym">Perilla setoyensis</name>
    <dbReference type="NCBI Taxonomy" id="608512"/>
    <lineage>
        <taxon>Eukaryota</taxon>
        <taxon>Viridiplantae</taxon>
        <taxon>Streptophyta</taxon>
        <taxon>Embryophyta</taxon>
        <taxon>Tracheophyta</taxon>
        <taxon>Spermatophyta</taxon>
        <taxon>Magnoliopsida</taxon>
        <taxon>eudicotyledons</taxon>
        <taxon>Gunneridae</taxon>
        <taxon>Pentapetalae</taxon>
        <taxon>asterids</taxon>
        <taxon>lamiids</taxon>
        <taxon>Lamiales</taxon>
        <taxon>Lamiaceae</taxon>
        <taxon>Nepetoideae</taxon>
        <taxon>Elsholtzieae</taxon>
        <taxon>Perilla</taxon>
    </lineage>
</organism>
<keyword evidence="3" id="KW-1185">Reference proteome</keyword>
<comment type="caution">
    <text evidence="2">The sequence shown here is derived from an EMBL/GenBank/DDBJ whole genome shotgun (WGS) entry which is preliminary data.</text>
</comment>
<feature type="region of interest" description="Disordered" evidence="1">
    <location>
        <begin position="231"/>
        <end position="280"/>
    </location>
</feature>
<gene>
    <name evidence="2" type="ORF">C2S53_004542</name>
</gene>
<dbReference type="EMBL" id="SDAM02000051">
    <property type="protein sequence ID" value="KAH6834412.1"/>
    <property type="molecule type" value="Genomic_DNA"/>
</dbReference>
<dbReference type="SUPFAM" id="SSF54001">
    <property type="entry name" value="Cysteine proteinases"/>
    <property type="match status" value="1"/>
</dbReference>
<evidence type="ECO:0000256" key="1">
    <source>
        <dbReference type="SAM" id="MobiDB-lite"/>
    </source>
</evidence>
<name>A0AAD4JII2_PERFH</name>
<feature type="compositionally biased region" description="Basic and acidic residues" evidence="1">
    <location>
        <begin position="250"/>
        <end position="260"/>
    </location>
</feature>
<dbReference type="AlphaFoldDB" id="A0AAD4JII2"/>
<evidence type="ECO:0008006" key="4">
    <source>
        <dbReference type="Google" id="ProtNLM"/>
    </source>
</evidence>